<dbReference type="RefSeq" id="WP_201677900.1">
    <property type="nucleotide sequence ID" value="NZ_JAEQNE010000013.1"/>
</dbReference>
<dbReference type="InterPro" id="IPR004360">
    <property type="entry name" value="Glyas_Fos-R_dOase_dom"/>
</dbReference>
<dbReference type="SUPFAM" id="SSF54593">
    <property type="entry name" value="Glyoxalase/Bleomycin resistance protein/Dihydroxybiphenyl dioxygenase"/>
    <property type="match status" value="1"/>
</dbReference>
<feature type="domain" description="VOC" evidence="1">
    <location>
        <begin position="5"/>
        <end position="123"/>
    </location>
</feature>
<dbReference type="Proteomes" id="UP000599109">
    <property type="component" value="Unassembled WGS sequence"/>
</dbReference>
<reference evidence="2 3" key="1">
    <citation type="journal article" date="2017" name="Int. J. Syst. Evol. Microbiol.">
        <title>Ramlibacter monticola sp. nov., isolated from forest soil.</title>
        <authorList>
            <person name="Chaudhary D.K."/>
            <person name="Kim J."/>
        </authorList>
    </citation>
    <scope>NUCLEOTIDE SEQUENCE [LARGE SCALE GENOMIC DNA]</scope>
    <source>
        <strain evidence="2 3">KACC 19175</strain>
    </source>
</reference>
<keyword evidence="3" id="KW-1185">Reference proteome</keyword>
<name>A0A936ZA68_9BURK</name>
<proteinExistence type="predicted"/>
<gene>
    <name evidence="2" type="ORF">JJ685_29115</name>
</gene>
<evidence type="ECO:0000313" key="3">
    <source>
        <dbReference type="Proteomes" id="UP000599109"/>
    </source>
</evidence>
<organism evidence="2 3">
    <name type="scientific">Ramlibacter monticola</name>
    <dbReference type="NCBI Taxonomy" id="1926872"/>
    <lineage>
        <taxon>Bacteria</taxon>
        <taxon>Pseudomonadati</taxon>
        <taxon>Pseudomonadota</taxon>
        <taxon>Betaproteobacteria</taxon>
        <taxon>Burkholderiales</taxon>
        <taxon>Comamonadaceae</taxon>
        <taxon>Ramlibacter</taxon>
    </lineage>
</organism>
<comment type="caution">
    <text evidence="2">The sequence shown here is derived from an EMBL/GenBank/DDBJ whole genome shotgun (WGS) entry which is preliminary data.</text>
</comment>
<evidence type="ECO:0000313" key="2">
    <source>
        <dbReference type="EMBL" id="MBL0395227.1"/>
    </source>
</evidence>
<dbReference type="PANTHER" id="PTHR46142">
    <property type="match status" value="1"/>
</dbReference>
<dbReference type="PANTHER" id="PTHR46142:SF3">
    <property type="entry name" value="F18B13.24 PROTEIN"/>
    <property type="match status" value="1"/>
</dbReference>
<accession>A0A936ZA68</accession>
<dbReference type="PROSITE" id="PS51819">
    <property type="entry name" value="VOC"/>
    <property type="match status" value="1"/>
</dbReference>
<dbReference type="AlphaFoldDB" id="A0A936ZA68"/>
<protein>
    <submittedName>
        <fullName evidence="2">VOC family protein</fullName>
    </submittedName>
</protein>
<evidence type="ECO:0000259" key="1">
    <source>
        <dbReference type="PROSITE" id="PS51819"/>
    </source>
</evidence>
<dbReference type="EMBL" id="JAEQNE010000013">
    <property type="protein sequence ID" value="MBL0395227.1"/>
    <property type="molecule type" value="Genomic_DNA"/>
</dbReference>
<dbReference type="Gene3D" id="3.10.180.10">
    <property type="entry name" value="2,3-Dihydroxybiphenyl 1,2-Dioxygenase, domain 1"/>
    <property type="match status" value="1"/>
</dbReference>
<dbReference type="Pfam" id="PF00903">
    <property type="entry name" value="Glyoxalase"/>
    <property type="match status" value="1"/>
</dbReference>
<sequence>MAIQRLAHFTVRTTALRDTVRFYTEVLGLREGWRPPFDFPGAWLYCGGDTPEHAAVHLIVGEAGDHGGAAVDHVAFNASDLSGVRSRLRAHGLIYREQVVPQLGLHQLFCKDPCGVTIELTFAGVDDA</sequence>
<dbReference type="InterPro" id="IPR029068">
    <property type="entry name" value="Glyas_Bleomycin-R_OHBP_Dase"/>
</dbReference>
<dbReference type="InterPro" id="IPR037523">
    <property type="entry name" value="VOC_core"/>
</dbReference>